<gene>
    <name evidence="11 17" type="primary">murE</name>
    <name evidence="17" type="ORF">GCM10011374_28080</name>
</gene>
<feature type="domain" description="Mur ligase C-terminal" evidence="15">
    <location>
        <begin position="381"/>
        <end position="513"/>
    </location>
</feature>
<organism evidence="17 18">
    <name type="scientific">Kocuria dechangensis</name>
    <dbReference type="NCBI Taxonomy" id="1176249"/>
    <lineage>
        <taxon>Bacteria</taxon>
        <taxon>Bacillati</taxon>
        <taxon>Actinomycetota</taxon>
        <taxon>Actinomycetes</taxon>
        <taxon>Micrococcales</taxon>
        <taxon>Micrococcaceae</taxon>
        <taxon>Kocuria</taxon>
    </lineage>
</organism>
<feature type="binding site" evidence="11">
    <location>
        <position position="214"/>
    </location>
    <ligand>
        <name>UDP-N-acetyl-alpha-D-muramoyl-L-alanyl-D-glutamate</name>
        <dbReference type="ChEBI" id="CHEBI:83900"/>
    </ligand>
</feature>
<dbReference type="GO" id="GO:0071555">
    <property type="term" value="P:cell wall organization"/>
    <property type="evidence" value="ECO:0007669"/>
    <property type="project" value="UniProtKB-KW"/>
</dbReference>
<dbReference type="EMBL" id="BMEQ01000016">
    <property type="protein sequence ID" value="GGG63116.1"/>
    <property type="molecule type" value="Genomic_DNA"/>
</dbReference>
<dbReference type="InterPro" id="IPR000713">
    <property type="entry name" value="Mur_ligase_N"/>
</dbReference>
<feature type="binding site" evidence="11">
    <location>
        <begin position="145"/>
        <end position="151"/>
    </location>
    <ligand>
        <name>ATP</name>
        <dbReference type="ChEBI" id="CHEBI:30616"/>
    </ligand>
</feature>
<name>A0A917H036_9MICC</name>
<evidence type="ECO:0000259" key="15">
    <source>
        <dbReference type="Pfam" id="PF02875"/>
    </source>
</evidence>
<evidence type="ECO:0000256" key="9">
    <source>
        <dbReference type="ARBA" id="ARBA00023306"/>
    </source>
</evidence>
<feature type="domain" description="Mur ligase central" evidence="16">
    <location>
        <begin position="143"/>
        <end position="354"/>
    </location>
</feature>
<feature type="domain" description="Mur ligase N-terminal catalytic" evidence="14">
    <location>
        <begin position="49"/>
        <end position="127"/>
    </location>
</feature>
<evidence type="ECO:0000256" key="2">
    <source>
        <dbReference type="ARBA" id="ARBA00022490"/>
    </source>
</evidence>
<evidence type="ECO:0000313" key="17">
    <source>
        <dbReference type="EMBL" id="GGG63116.1"/>
    </source>
</evidence>
<dbReference type="GO" id="GO:0005737">
    <property type="term" value="C:cytoplasm"/>
    <property type="evidence" value="ECO:0007669"/>
    <property type="project" value="UniProtKB-SubCell"/>
</dbReference>
<keyword evidence="5 11" id="KW-0547">Nucleotide-binding</keyword>
<dbReference type="InterPro" id="IPR036565">
    <property type="entry name" value="Mur-like_cat_sf"/>
</dbReference>
<comment type="pathway">
    <text evidence="11 12">Cell wall biogenesis; peptidoglycan biosynthesis.</text>
</comment>
<evidence type="ECO:0000256" key="1">
    <source>
        <dbReference type="ARBA" id="ARBA00005898"/>
    </source>
</evidence>
<evidence type="ECO:0000259" key="14">
    <source>
        <dbReference type="Pfam" id="PF01225"/>
    </source>
</evidence>
<dbReference type="SUPFAM" id="SSF53244">
    <property type="entry name" value="MurD-like peptide ligases, peptide-binding domain"/>
    <property type="match status" value="1"/>
</dbReference>
<dbReference type="GO" id="GO:0000287">
    <property type="term" value="F:magnesium ion binding"/>
    <property type="evidence" value="ECO:0007669"/>
    <property type="project" value="UniProtKB-UniRule"/>
</dbReference>
<keyword evidence="8 11" id="KW-0573">Peptidoglycan synthesis</keyword>
<dbReference type="Gene3D" id="3.40.1390.10">
    <property type="entry name" value="MurE/MurF, N-terminal domain"/>
    <property type="match status" value="1"/>
</dbReference>
<evidence type="ECO:0000256" key="7">
    <source>
        <dbReference type="ARBA" id="ARBA00022960"/>
    </source>
</evidence>
<dbReference type="EC" id="6.3.2.-" evidence="11"/>
<keyword evidence="3 11" id="KW-0436">Ligase</keyword>
<evidence type="ECO:0000256" key="5">
    <source>
        <dbReference type="ARBA" id="ARBA00022741"/>
    </source>
</evidence>
<accession>A0A917H036</accession>
<dbReference type="HAMAP" id="MF_00208">
    <property type="entry name" value="MurE"/>
    <property type="match status" value="1"/>
</dbReference>
<evidence type="ECO:0000256" key="13">
    <source>
        <dbReference type="SAM" id="MobiDB-lite"/>
    </source>
</evidence>
<dbReference type="GO" id="GO:0051301">
    <property type="term" value="P:cell division"/>
    <property type="evidence" value="ECO:0007669"/>
    <property type="project" value="UniProtKB-KW"/>
</dbReference>
<sequence>MDATAQQGTAPQGQDAQTLRPARPRPLGLAEVARLAGGSPAPGAAPGPEITGVSLDSRAARPGDLYAALPGARVHGARFAADARRAGAVAVLTDAEGQALLEGSGPDLPVVVSPDPRRAVGAIAARVYGSQPQDGTAPTLFAVTGTNGKTTTTYFTNSLLRALGHRTGLIGTIEILAGEESIPSRLTTPEAPHVHSLLALMRERGITAASMEVSSHALEFHRVDGVRYDVAGFTNLTQDHLDLHGSMEEYFAVKAQLFTPERTRRAVVLVQDADDAWGRRAAEHARRELGAESVAAVALTPGALPDPDWTLADVARRGVGHSFVLRHRDGRSLRVSTGLPGDFNVANAALAVLMVVASGADLDAVQRALDETDPLTTDVPGRMQLIGTEPTAVVDFAHNPDALRRALAAVEPPEGDGRVIVVFGATGERDRTKRPVMGEIAARHADVVVVTDDDPHDEEPAGIREEVAAGARAAQAAGARAAEVLVVAPRAEAIRAAVAMARPGDSVLVAGRGHETVQEIRGVDHPLDDREELRAALADAQQGRWEDR</sequence>
<dbReference type="SUPFAM" id="SSF53623">
    <property type="entry name" value="MurD-like peptide ligases, catalytic domain"/>
    <property type="match status" value="1"/>
</dbReference>
<evidence type="ECO:0000256" key="11">
    <source>
        <dbReference type="HAMAP-Rule" id="MF_00208"/>
    </source>
</evidence>
<dbReference type="Pfam" id="PF08245">
    <property type="entry name" value="Mur_ligase_M"/>
    <property type="match status" value="1"/>
</dbReference>
<dbReference type="GO" id="GO:0009252">
    <property type="term" value="P:peptidoglycan biosynthetic process"/>
    <property type="evidence" value="ECO:0007669"/>
    <property type="project" value="UniProtKB-UniRule"/>
</dbReference>
<dbReference type="InterPro" id="IPR018109">
    <property type="entry name" value="Folylpolyglutamate_synth_CS"/>
</dbReference>
<protein>
    <recommendedName>
        <fullName evidence="11">UDP-N-acetylmuramyl-tripeptide synthetase</fullName>
        <ecNumber evidence="11">6.3.2.-</ecNumber>
    </recommendedName>
    <alternativeName>
        <fullName evidence="11">UDP-MurNAc-tripeptide synthetase</fullName>
    </alternativeName>
</protein>
<comment type="subcellular location">
    <subcellularLocation>
        <location evidence="11 12">Cytoplasm</location>
    </subcellularLocation>
</comment>
<dbReference type="GO" id="GO:0004326">
    <property type="term" value="F:tetrahydrofolylpolyglutamate synthase activity"/>
    <property type="evidence" value="ECO:0007669"/>
    <property type="project" value="InterPro"/>
</dbReference>
<comment type="caution">
    <text evidence="11">Lacks conserved residue(s) required for the propagation of feature annotation.</text>
</comment>
<evidence type="ECO:0000256" key="12">
    <source>
        <dbReference type="RuleBase" id="RU004135"/>
    </source>
</evidence>
<evidence type="ECO:0000256" key="3">
    <source>
        <dbReference type="ARBA" id="ARBA00022598"/>
    </source>
</evidence>
<dbReference type="GO" id="GO:0005524">
    <property type="term" value="F:ATP binding"/>
    <property type="evidence" value="ECO:0007669"/>
    <property type="project" value="UniProtKB-UniRule"/>
</dbReference>
<proteinExistence type="inferred from homology"/>
<feature type="binding site" evidence="11">
    <location>
        <position position="57"/>
    </location>
    <ligand>
        <name>UDP-N-acetyl-alpha-D-muramoyl-L-alanyl-D-glutamate</name>
        <dbReference type="ChEBI" id="CHEBI:83900"/>
    </ligand>
</feature>
<comment type="PTM">
    <text evidence="11">Carboxylation is probably crucial for Mg(2+) binding and, consequently, for the gamma-phosphate positioning of ATP.</text>
</comment>
<dbReference type="InterPro" id="IPR004101">
    <property type="entry name" value="Mur_ligase_C"/>
</dbReference>
<evidence type="ECO:0000256" key="8">
    <source>
        <dbReference type="ARBA" id="ARBA00022984"/>
    </source>
</evidence>
<dbReference type="Proteomes" id="UP000638848">
    <property type="component" value="Unassembled WGS sequence"/>
</dbReference>
<comment type="caution">
    <text evidence="17">The sequence shown here is derived from an EMBL/GenBank/DDBJ whole genome shotgun (WGS) entry which is preliminary data.</text>
</comment>
<reference evidence="17" key="2">
    <citation type="submission" date="2020-09" db="EMBL/GenBank/DDBJ databases">
        <authorList>
            <person name="Sun Q."/>
            <person name="Zhou Y."/>
        </authorList>
    </citation>
    <scope>NUCLEOTIDE SEQUENCE</scope>
    <source>
        <strain evidence="17">CGMCC 1.12187</strain>
    </source>
</reference>
<dbReference type="InterPro" id="IPR005761">
    <property type="entry name" value="UDP-N-AcMur-Glu-dNH2Pim_ligase"/>
</dbReference>
<dbReference type="Pfam" id="PF02875">
    <property type="entry name" value="Mur_ligase_C"/>
    <property type="match status" value="1"/>
</dbReference>
<feature type="region of interest" description="Disordered" evidence="13">
    <location>
        <begin position="1"/>
        <end position="28"/>
    </location>
</feature>
<feature type="modified residue" description="N6-carboxylysine" evidence="11">
    <location>
        <position position="254"/>
    </location>
</feature>
<keyword evidence="4 11" id="KW-0132">Cell division</keyword>
<comment type="similarity">
    <text evidence="1 11">Belongs to the MurCDEF family. MurE subfamily.</text>
</comment>
<dbReference type="InterPro" id="IPR036615">
    <property type="entry name" value="Mur_ligase_C_dom_sf"/>
</dbReference>
<keyword evidence="10 11" id="KW-0961">Cell wall biogenesis/degradation</keyword>
<dbReference type="PROSITE" id="PS01011">
    <property type="entry name" value="FOLYLPOLYGLU_SYNT_1"/>
    <property type="match status" value="1"/>
</dbReference>
<keyword evidence="11" id="KW-0460">Magnesium</keyword>
<dbReference type="PANTHER" id="PTHR23135">
    <property type="entry name" value="MUR LIGASE FAMILY MEMBER"/>
    <property type="match status" value="1"/>
</dbReference>
<evidence type="ECO:0000256" key="10">
    <source>
        <dbReference type="ARBA" id="ARBA00023316"/>
    </source>
</evidence>
<dbReference type="Gene3D" id="3.90.190.20">
    <property type="entry name" value="Mur ligase, C-terminal domain"/>
    <property type="match status" value="1"/>
</dbReference>
<feature type="binding site" evidence="11">
    <location>
        <begin position="187"/>
        <end position="188"/>
    </location>
    <ligand>
        <name>UDP-N-acetyl-alpha-D-muramoyl-L-alanyl-D-glutamate</name>
        <dbReference type="ChEBI" id="CHEBI:83900"/>
    </ligand>
</feature>
<keyword evidence="9 11" id="KW-0131">Cell cycle</keyword>
<dbReference type="NCBIfam" id="TIGR01085">
    <property type="entry name" value="murE"/>
    <property type="match status" value="1"/>
</dbReference>
<feature type="compositionally biased region" description="Low complexity" evidence="13">
    <location>
        <begin position="1"/>
        <end position="18"/>
    </location>
</feature>
<keyword evidence="6 11" id="KW-0067">ATP-binding</keyword>
<evidence type="ECO:0000256" key="4">
    <source>
        <dbReference type="ARBA" id="ARBA00022618"/>
    </source>
</evidence>
<dbReference type="Gene3D" id="3.40.1190.10">
    <property type="entry name" value="Mur-like, catalytic domain"/>
    <property type="match status" value="1"/>
</dbReference>
<dbReference type="InterPro" id="IPR035911">
    <property type="entry name" value="MurE/MurF_N"/>
</dbReference>
<feature type="binding site" evidence="11">
    <location>
        <position position="55"/>
    </location>
    <ligand>
        <name>UDP-N-acetyl-alpha-D-muramoyl-L-alanyl-D-glutamate</name>
        <dbReference type="ChEBI" id="CHEBI:83900"/>
    </ligand>
</feature>
<evidence type="ECO:0000256" key="6">
    <source>
        <dbReference type="ARBA" id="ARBA00022840"/>
    </source>
</evidence>
<evidence type="ECO:0000313" key="18">
    <source>
        <dbReference type="Proteomes" id="UP000638848"/>
    </source>
</evidence>
<evidence type="ECO:0000259" key="16">
    <source>
        <dbReference type="Pfam" id="PF08245"/>
    </source>
</evidence>
<dbReference type="NCBIfam" id="NF001124">
    <property type="entry name" value="PRK00139.1-2"/>
    <property type="match status" value="1"/>
</dbReference>
<dbReference type="NCBIfam" id="NF001126">
    <property type="entry name" value="PRK00139.1-4"/>
    <property type="match status" value="1"/>
</dbReference>
<reference evidence="17" key="1">
    <citation type="journal article" date="2014" name="Int. J. Syst. Evol. Microbiol.">
        <title>Complete genome sequence of Corynebacterium casei LMG S-19264T (=DSM 44701T), isolated from a smear-ripened cheese.</title>
        <authorList>
            <consortium name="US DOE Joint Genome Institute (JGI-PGF)"/>
            <person name="Walter F."/>
            <person name="Albersmeier A."/>
            <person name="Kalinowski J."/>
            <person name="Ruckert C."/>
        </authorList>
    </citation>
    <scope>NUCLEOTIDE SEQUENCE</scope>
    <source>
        <strain evidence="17">CGMCC 1.12187</strain>
    </source>
</reference>
<comment type="cofactor">
    <cofactor evidence="11">
        <name>Mg(2+)</name>
        <dbReference type="ChEBI" id="CHEBI:18420"/>
    </cofactor>
</comment>
<dbReference type="AlphaFoldDB" id="A0A917H036"/>
<keyword evidence="18" id="KW-1185">Reference proteome</keyword>
<feature type="binding site" evidence="11">
    <location>
        <position position="222"/>
    </location>
    <ligand>
        <name>UDP-N-acetyl-alpha-D-muramoyl-L-alanyl-D-glutamate</name>
        <dbReference type="ChEBI" id="CHEBI:83900"/>
    </ligand>
</feature>
<dbReference type="PANTHER" id="PTHR23135:SF4">
    <property type="entry name" value="UDP-N-ACETYLMURAMOYL-L-ALANYL-D-GLUTAMATE--2,6-DIAMINOPIMELATE LIGASE MURE HOMOLOG, CHLOROPLASTIC"/>
    <property type="match status" value="1"/>
</dbReference>
<dbReference type="GO" id="GO:0008360">
    <property type="term" value="P:regulation of cell shape"/>
    <property type="evidence" value="ECO:0007669"/>
    <property type="project" value="UniProtKB-KW"/>
</dbReference>
<dbReference type="InterPro" id="IPR013221">
    <property type="entry name" value="Mur_ligase_cen"/>
</dbReference>
<comment type="function">
    <text evidence="11">Catalyzes the addition of an amino acid to the nucleotide precursor UDP-N-acetylmuramoyl-L-alanyl-D-glutamate (UMAG) in the biosynthesis of bacterial cell-wall peptidoglycan.</text>
</comment>
<keyword evidence="7 11" id="KW-0133">Cell shape</keyword>
<dbReference type="RefSeq" id="WP_188538282.1">
    <property type="nucleotide sequence ID" value="NZ_BMEQ01000016.1"/>
</dbReference>
<keyword evidence="2 11" id="KW-0963">Cytoplasm</keyword>
<dbReference type="Pfam" id="PF01225">
    <property type="entry name" value="Mur_ligase"/>
    <property type="match status" value="1"/>
</dbReference>
<dbReference type="SUPFAM" id="SSF63418">
    <property type="entry name" value="MurE/MurF N-terminal domain"/>
    <property type="match status" value="1"/>
</dbReference>